<dbReference type="InterPro" id="IPR050512">
    <property type="entry name" value="Sulf_AdTrans/APS_kinase"/>
</dbReference>
<feature type="domain" description="ATP-sulfurylase PUA-like" evidence="2">
    <location>
        <begin position="4"/>
        <end position="121"/>
    </location>
</feature>
<keyword evidence="4" id="KW-1185">Reference proteome</keyword>
<evidence type="ECO:0000313" key="3">
    <source>
        <dbReference type="EMBL" id="QRZ12600.1"/>
    </source>
</evidence>
<reference evidence="3 4" key="1">
    <citation type="submission" date="2021-02" db="EMBL/GenBank/DDBJ databases">
        <title>Paracoccus methylovroum sp.nov., a new methanol and methylamine utilizing methylotrophic denitrifer.</title>
        <authorList>
            <person name="Timsy T."/>
            <person name="Behrendt U."/>
            <person name="Ulrich A."/>
            <person name="Spanner T."/>
            <person name="Foesel B.U."/>
            <person name="Horn M.A."/>
            <person name="Kolb S."/>
        </authorList>
    </citation>
    <scope>NUCLEOTIDE SEQUENCE [LARGE SCALE GENOMIC DNA]</scope>
    <source>
        <strain evidence="3 4">H4-D09</strain>
    </source>
</reference>
<name>A0ABX7JEG4_9RHOB</name>
<dbReference type="Gene3D" id="3.40.50.620">
    <property type="entry name" value="HUPs"/>
    <property type="match status" value="1"/>
</dbReference>
<dbReference type="PANTHER" id="PTHR42700:SF1">
    <property type="entry name" value="SULFATE ADENYLYLTRANSFERASE"/>
    <property type="match status" value="1"/>
</dbReference>
<dbReference type="Proteomes" id="UP000663629">
    <property type="component" value="Chromosome 1"/>
</dbReference>
<organism evidence="3 4">
    <name type="scientific">Paracoccus methylovorus</name>
    <dbReference type="NCBI Taxonomy" id="2812658"/>
    <lineage>
        <taxon>Bacteria</taxon>
        <taxon>Pseudomonadati</taxon>
        <taxon>Pseudomonadota</taxon>
        <taxon>Alphaproteobacteria</taxon>
        <taxon>Rhodobacterales</taxon>
        <taxon>Paracoccaceae</taxon>
        <taxon>Paracoccus</taxon>
    </lineage>
</organism>
<dbReference type="InterPro" id="IPR025980">
    <property type="entry name" value="ATP-Sase_PUA-like_dom"/>
</dbReference>
<sequence>MTLPHHQPIRELMVSPDAGQQLRAGAERLLAWDLTAAQLAELELLTSGAFFPLRGFLTQADCDSVAEGMRLTSGALWPVPVVLDVAAEFADQVEPGEDIALRGPQGAVLAILSVTDKWRPEGGGPPAVSGESSQPGATFGAVRLGGPVKGLPAVGDARNGPNGWRAHFRTQDCKRVLACDPADEMAAGRLAVELGAVLLPLKIAPFHIGPRAALWQALVCRNHGATHLLLPADPATQALLRQYREEVGLVLVEPEDATGL</sequence>
<dbReference type="Pfam" id="PF14306">
    <property type="entry name" value="PUA_2"/>
    <property type="match status" value="1"/>
</dbReference>
<dbReference type="SUPFAM" id="SSF52374">
    <property type="entry name" value="Nucleotidylyl transferase"/>
    <property type="match status" value="1"/>
</dbReference>
<dbReference type="PANTHER" id="PTHR42700">
    <property type="entry name" value="SULFATE ADENYLYLTRANSFERASE"/>
    <property type="match status" value="1"/>
</dbReference>
<dbReference type="InterPro" id="IPR014729">
    <property type="entry name" value="Rossmann-like_a/b/a_fold"/>
</dbReference>
<keyword evidence="1" id="KW-0808">Transferase</keyword>
<dbReference type="EMBL" id="CP070368">
    <property type="protein sequence ID" value="QRZ12600.1"/>
    <property type="molecule type" value="Genomic_DNA"/>
</dbReference>
<gene>
    <name evidence="3" type="ORF">JWJ88_08240</name>
</gene>
<dbReference type="RefSeq" id="WP_205293632.1">
    <property type="nucleotide sequence ID" value="NZ_CP070368.1"/>
</dbReference>
<dbReference type="Gene3D" id="3.10.400.10">
    <property type="entry name" value="Sulfate adenylyltransferase"/>
    <property type="match status" value="1"/>
</dbReference>
<evidence type="ECO:0000259" key="2">
    <source>
        <dbReference type="Pfam" id="PF14306"/>
    </source>
</evidence>
<dbReference type="SUPFAM" id="SSF88697">
    <property type="entry name" value="PUA domain-like"/>
    <property type="match status" value="1"/>
</dbReference>
<evidence type="ECO:0000313" key="4">
    <source>
        <dbReference type="Proteomes" id="UP000663629"/>
    </source>
</evidence>
<evidence type="ECO:0000256" key="1">
    <source>
        <dbReference type="ARBA" id="ARBA00022679"/>
    </source>
</evidence>
<protein>
    <submittedName>
        <fullName evidence="3">Transcription antiterminator BlgG</fullName>
    </submittedName>
</protein>
<accession>A0ABX7JEG4</accession>
<dbReference type="InterPro" id="IPR015947">
    <property type="entry name" value="PUA-like_sf"/>
</dbReference>
<proteinExistence type="predicted"/>